<comment type="catalytic activity">
    <reaction evidence="9">
        <text>tRNA(Val) + L-valine + ATP = L-valyl-tRNA(Val) + AMP + diphosphate</text>
        <dbReference type="Rhea" id="RHEA:10704"/>
        <dbReference type="Rhea" id="RHEA-COMP:9672"/>
        <dbReference type="Rhea" id="RHEA-COMP:9708"/>
        <dbReference type="ChEBI" id="CHEBI:30616"/>
        <dbReference type="ChEBI" id="CHEBI:33019"/>
        <dbReference type="ChEBI" id="CHEBI:57762"/>
        <dbReference type="ChEBI" id="CHEBI:78442"/>
        <dbReference type="ChEBI" id="CHEBI:78537"/>
        <dbReference type="ChEBI" id="CHEBI:456215"/>
        <dbReference type="EC" id="6.1.1.9"/>
    </reaction>
</comment>
<gene>
    <name evidence="14" type="ORF">RHGRI_022461</name>
</gene>
<dbReference type="SUPFAM" id="SSF47323">
    <property type="entry name" value="Anticodon-binding domain of a subclass of class I aminoacyl-tRNA synthetases"/>
    <property type="match status" value="1"/>
</dbReference>
<dbReference type="AlphaFoldDB" id="A0AAV6IZK6"/>
<organism evidence="14 15">
    <name type="scientific">Rhododendron griersonianum</name>
    <dbReference type="NCBI Taxonomy" id="479676"/>
    <lineage>
        <taxon>Eukaryota</taxon>
        <taxon>Viridiplantae</taxon>
        <taxon>Streptophyta</taxon>
        <taxon>Embryophyta</taxon>
        <taxon>Tracheophyta</taxon>
        <taxon>Spermatophyta</taxon>
        <taxon>Magnoliopsida</taxon>
        <taxon>eudicotyledons</taxon>
        <taxon>Gunneridae</taxon>
        <taxon>Pentapetalae</taxon>
        <taxon>asterids</taxon>
        <taxon>Ericales</taxon>
        <taxon>Ericaceae</taxon>
        <taxon>Ericoideae</taxon>
        <taxon>Rhodoreae</taxon>
        <taxon>Rhododendron</taxon>
    </lineage>
</organism>
<keyword evidence="2" id="KW-0436">Ligase</keyword>
<dbReference type="Pfam" id="PF10458">
    <property type="entry name" value="Val_tRNA-synt_C"/>
    <property type="match status" value="1"/>
</dbReference>
<feature type="coiled-coil region" evidence="10">
    <location>
        <begin position="537"/>
        <end position="606"/>
    </location>
</feature>
<evidence type="ECO:0000313" key="15">
    <source>
        <dbReference type="Proteomes" id="UP000823749"/>
    </source>
</evidence>
<dbReference type="PANTHER" id="PTHR11946">
    <property type="entry name" value="VALYL-TRNA SYNTHETASES"/>
    <property type="match status" value="1"/>
</dbReference>
<dbReference type="FunFam" id="1.10.730.10:FF:000014">
    <property type="entry name" value="Valine--tRNA ligase"/>
    <property type="match status" value="1"/>
</dbReference>
<keyword evidence="5" id="KW-0648">Protein biosynthesis</keyword>
<evidence type="ECO:0000256" key="8">
    <source>
        <dbReference type="ARBA" id="ARBA00029936"/>
    </source>
</evidence>
<keyword evidence="7" id="KW-0030">Aminoacyl-tRNA synthetase</keyword>
<evidence type="ECO:0000256" key="9">
    <source>
        <dbReference type="ARBA" id="ARBA00047552"/>
    </source>
</evidence>
<evidence type="ECO:0000259" key="12">
    <source>
        <dbReference type="Pfam" id="PF08264"/>
    </source>
</evidence>
<evidence type="ECO:0000256" key="1">
    <source>
        <dbReference type="ARBA" id="ARBA00013169"/>
    </source>
</evidence>
<evidence type="ECO:0000256" key="10">
    <source>
        <dbReference type="SAM" id="Coils"/>
    </source>
</evidence>
<evidence type="ECO:0000256" key="2">
    <source>
        <dbReference type="ARBA" id="ARBA00022598"/>
    </source>
</evidence>
<sequence>MNKDGTLNEVAGLYCGLDRFEARKKLWTDLEETGLAAKKEPHTLRVPRSQRGGEIIEPLVSKQWFVTMEPLAEKALKVVESGELTIMPERFEKIYNHWLLNIKDWCISRQLWWGHRIPVWYIEGKDCEEDYIVARSAEEALDKAREKYGNVDIYQDPDVLDTWFSSALWPFSTLGWPDASAEDFKNFYPTTVLETGHDILFFWVARMVMMGIEFTGTVPFSNVYLHGLIRDAQGRKMSKTLGNVIDPIDTIKEYGTDALRFTIALGTAGQDLNLSMERLTANKAFTNKLWNAGKFVLQNLPSQSDNSAWETLSSYKFDLEESLLKLPLPECWVVSKLHMLVDTVTTSYDKYFFGDVGREIYNFFWGDFADWYIEASKARLYQSEGQSVASIAQAVLLYVFENILTMLHPFMPFVTEELWQALPNRKEALIVSCWPRTSLPRDVNSVKRFENLQALTRAIRNARSEYSVEPARRISASIVANSEVRQYVANEKEVLALLSRLDLQNVHFVESAPGDANQSVHLVAGEGLEAYLPLADMVDVSSEVERLTKRLMKMQAEYDALVARLKSSNFVEKAPEEIVRGVREKAAETEEKLTLTKNRLDFLKSTVLVSK</sequence>
<dbReference type="EC" id="6.1.1.9" evidence="1"/>
<dbReference type="InterPro" id="IPR010978">
    <property type="entry name" value="tRNA-bd_arm"/>
</dbReference>
<reference evidence="14" key="1">
    <citation type="submission" date="2020-08" db="EMBL/GenBank/DDBJ databases">
        <title>Plant Genome Project.</title>
        <authorList>
            <person name="Zhang R.-G."/>
        </authorList>
    </citation>
    <scope>NUCLEOTIDE SEQUENCE</scope>
    <source>
        <strain evidence="14">WSP0</strain>
        <tissue evidence="14">Leaf</tissue>
    </source>
</reference>
<dbReference type="EMBL" id="JACTNZ010000008">
    <property type="protein sequence ID" value="KAG5534336.1"/>
    <property type="molecule type" value="Genomic_DNA"/>
</dbReference>
<keyword evidence="4" id="KW-0067">ATP-binding</keyword>
<evidence type="ECO:0000259" key="13">
    <source>
        <dbReference type="Pfam" id="PF10458"/>
    </source>
</evidence>
<protein>
    <recommendedName>
        <fullName evidence="1">valine--tRNA ligase</fullName>
        <ecNumber evidence="1">6.1.1.9</ecNumber>
    </recommendedName>
    <alternativeName>
        <fullName evidence="8">Valyl-tRNA synthetase</fullName>
    </alternativeName>
</protein>
<dbReference type="InterPro" id="IPR014729">
    <property type="entry name" value="Rossmann-like_a/b/a_fold"/>
</dbReference>
<accession>A0AAV6IZK6</accession>
<dbReference type="InterPro" id="IPR013155">
    <property type="entry name" value="M/V/L/I-tRNA-synth_anticd-bd"/>
</dbReference>
<keyword evidence="6 10" id="KW-0175">Coiled coil</keyword>
<dbReference type="CDD" id="cd07962">
    <property type="entry name" value="Anticodon_Ia_Val"/>
    <property type="match status" value="1"/>
</dbReference>
<dbReference type="InterPro" id="IPR019499">
    <property type="entry name" value="Val-tRNA_synth_tRNA-bd"/>
</dbReference>
<evidence type="ECO:0000313" key="14">
    <source>
        <dbReference type="EMBL" id="KAG5534336.1"/>
    </source>
</evidence>
<dbReference type="SUPFAM" id="SSF46589">
    <property type="entry name" value="tRNA-binding arm"/>
    <property type="match status" value="1"/>
</dbReference>
<evidence type="ECO:0000256" key="7">
    <source>
        <dbReference type="ARBA" id="ARBA00023146"/>
    </source>
</evidence>
<dbReference type="InterPro" id="IPR002300">
    <property type="entry name" value="aa-tRNA-synth_Ia"/>
</dbReference>
<comment type="caution">
    <text evidence="14">The sequence shown here is derived from an EMBL/GenBank/DDBJ whole genome shotgun (WGS) entry which is preliminary data.</text>
</comment>
<keyword evidence="15" id="KW-1185">Reference proteome</keyword>
<dbReference type="Proteomes" id="UP000823749">
    <property type="component" value="Chromosome 8"/>
</dbReference>
<dbReference type="InterPro" id="IPR033705">
    <property type="entry name" value="Anticodon_Ia_Val"/>
</dbReference>
<dbReference type="GO" id="GO:0004832">
    <property type="term" value="F:valine-tRNA ligase activity"/>
    <property type="evidence" value="ECO:0007669"/>
    <property type="project" value="UniProtKB-EC"/>
</dbReference>
<dbReference type="PANTHER" id="PTHR11946:SF93">
    <property type="entry name" value="VALINE--TRNA LIGASE, CHLOROPLASTIC_MITOCHONDRIAL 2"/>
    <property type="match status" value="1"/>
</dbReference>
<feature type="domain" description="Methionyl/Valyl/Leucyl/Isoleucyl-tRNA synthetase anticodon-binding" evidence="12">
    <location>
        <begin position="332"/>
        <end position="474"/>
    </location>
</feature>
<dbReference type="FunFam" id="3.40.50.620:FF:000126">
    <property type="entry name" value="Valine--tRNA ligase chloroplastic/mitochondrial 2"/>
    <property type="match status" value="1"/>
</dbReference>
<dbReference type="SUPFAM" id="SSF52374">
    <property type="entry name" value="Nucleotidylyl transferase"/>
    <property type="match status" value="1"/>
</dbReference>
<evidence type="ECO:0000256" key="3">
    <source>
        <dbReference type="ARBA" id="ARBA00022741"/>
    </source>
</evidence>
<name>A0AAV6IZK6_9ERIC</name>
<dbReference type="InterPro" id="IPR009080">
    <property type="entry name" value="tRNAsynth_Ia_anticodon-bd"/>
</dbReference>
<evidence type="ECO:0000256" key="6">
    <source>
        <dbReference type="ARBA" id="ARBA00023054"/>
    </source>
</evidence>
<dbReference type="InterPro" id="IPR037118">
    <property type="entry name" value="Val-tRNA_synth_C_sf"/>
</dbReference>
<dbReference type="Pfam" id="PF08264">
    <property type="entry name" value="Anticodon_1"/>
    <property type="match status" value="1"/>
</dbReference>
<proteinExistence type="predicted"/>
<dbReference type="InterPro" id="IPR002303">
    <property type="entry name" value="Valyl-tRNA_ligase"/>
</dbReference>
<dbReference type="Gene3D" id="1.10.730.10">
    <property type="entry name" value="Isoleucyl-tRNA Synthetase, Domain 1"/>
    <property type="match status" value="1"/>
</dbReference>
<dbReference type="PRINTS" id="PR00986">
    <property type="entry name" value="TRNASYNTHVAL"/>
</dbReference>
<feature type="domain" description="Aminoacyl-tRNA synthetase class Ia" evidence="11">
    <location>
        <begin position="57"/>
        <end position="275"/>
    </location>
</feature>
<dbReference type="Pfam" id="PF00133">
    <property type="entry name" value="tRNA-synt_1"/>
    <property type="match status" value="1"/>
</dbReference>
<dbReference type="GO" id="GO:0006438">
    <property type="term" value="P:valyl-tRNA aminoacylation"/>
    <property type="evidence" value="ECO:0007669"/>
    <property type="project" value="InterPro"/>
</dbReference>
<dbReference type="GO" id="GO:0005524">
    <property type="term" value="F:ATP binding"/>
    <property type="evidence" value="ECO:0007669"/>
    <property type="project" value="UniProtKB-KW"/>
</dbReference>
<dbReference type="FunFam" id="1.10.287.380:FF:000001">
    <property type="entry name" value="Valine--tRNA ligase"/>
    <property type="match status" value="1"/>
</dbReference>
<dbReference type="GO" id="GO:0005829">
    <property type="term" value="C:cytosol"/>
    <property type="evidence" value="ECO:0007669"/>
    <property type="project" value="TreeGrafter"/>
</dbReference>
<evidence type="ECO:0000256" key="5">
    <source>
        <dbReference type="ARBA" id="ARBA00022917"/>
    </source>
</evidence>
<evidence type="ECO:0000259" key="11">
    <source>
        <dbReference type="Pfam" id="PF00133"/>
    </source>
</evidence>
<keyword evidence="3" id="KW-0547">Nucleotide-binding</keyword>
<evidence type="ECO:0000256" key="4">
    <source>
        <dbReference type="ARBA" id="ARBA00022840"/>
    </source>
</evidence>
<feature type="domain" description="Valyl-tRNA synthetase tRNA-binding arm" evidence="13">
    <location>
        <begin position="539"/>
        <end position="603"/>
    </location>
</feature>
<dbReference type="Gene3D" id="3.40.50.620">
    <property type="entry name" value="HUPs"/>
    <property type="match status" value="1"/>
</dbReference>
<dbReference type="Gene3D" id="1.10.287.380">
    <property type="entry name" value="Valyl-tRNA synthetase, C-terminal domain"/>
    <property type="match status" value="1"/>
</dbReference>